<dbReference type="Proteomes" id="UP000265703">
    <property type="component" value="Unassembled WGS sequence"/>
</dbReference>
<gene>
    <name evidence="1" type="ORF">C1645_843085</name>
</gene>
<sequence length="149" mass="17511">MWEFTSGIPAFNNKAHDYQLILDICEGERPEITKNTPKCYIELMKKCWDSDAFKRPNIIDLEIIISQWLTCVNEYYRINGEKDKNTLVVSDIDNQSRNDMYEFVRANEALTQEQVDTPIIQFHSQAYYTSRLLTEILNQKNSECLDCIV</sequence>
<proteinExistence type="predicted"/>
<keyword evidence="2" id="KW-1185">Reference proteome</keyword>
<name>A0A397S6B5_9GLOM</name>
<reference evidence="1 2" key="1">
    <citation type="submission" date="2018-06" db="EMBL/GenBank/DDBJ databases">
        <title>Comparative genomics reveals the genomic features of Rhizophagus irregularis, R. cerebriforme, R. diaphanum and Gigaspora rosea, and their symbiotic lifestyle signature.</title>
        <authorList>
            <person name="Morin E."/>
            <person name="San Clemente H."/>
            <person name="Chen E.C.H."/>
            <person name="De La Providencia I."/>
            <person name="Hainaut M."/>
            <person name="Kuo A."/>
            <person name="Kohler A."/>
            <person name="Murat C."/>
            <person name="Tang N."/>
            <person name="Roy S."/>
            <person name="Loubradou J."/>
            <person name="Henrissat B."/>
            <person name="Grigoriev I.V."/>
            <person name="Corradi N."/>
            <person name="Roux C."/>
            <person name="Martin F.M."/>
        </authorList>
    </citation>
    <scope>NUCLEOTIDE SEQUENCE [LARGE SCALE GENOMIC DNA]</scope>
    <source>
        <strain evidence="1 2">DAOM 227022</strain>
    </source>
</reference>
<comment type="caution">
    <text evidence="1">The sequence shown here is derived from an EMBL/GenBank/DDBJ whole genome shotgun (WGS) entry which is preliminary data.</text>
</comment>
<organism evidence="1 2">
    <name type="scientific">Glomus cerebriforme</name>
    <dbReference type="NCBI Taxonomy" id="658196"/>
    <lineage>
        <taxon>Eukaryota</taxon>
        <taxon>Fungi</taxon>
        <taxon>Fungi incertae sedis</taxon>
        <taxon>Mucoromycota</taxon>
        <taxon>Glomeromycotina</taxon>
        <taxon>Glomeromycetes</taxon>
        <taxon>Glomerales</taxon>
        <taxon>Glomeraceae</taxon>
        <taxon>Glomus</taxon>
    </lineage>
</organism>
<accession>A0A397S6B5</accession>
<dbReference type="EMBL" id="QKYT01001009">
    <property type="protein sequence ID" value="RIA80256.1"/>
    <property type="molecule type" value="Genomic_DNA"/>
</dbReference>
<dbReference type="InterPro" id="IPR011009">
    <property type="entry name" value="Kinase-like_dom_sf"/>
</dbReference>
<dbReference type="Gene3D" id="1.10.510.10">
    <property type="entry name" value="Transferase(Phosphotransferase) domain 1"/>
    <property type="match status" value="1"/>
</dbReference>
<protein>
    <submittedName>
        <fullName evidence="1">Uncharacterized protein</fullName>
    </submittedName>
</protein>
<evidence type="ECO:0000313" key="2">
    <source>
        <dbReference type="Proteomes" id="UP000265703"/>
    </source>
</evidence>
<dbReference type="OrthoDB" id="2371655at2759"/>
<evidence type="ECO:0000313" key="1">
    <source>
        <dbReference type="EMBL" id="RIA80256.1"/>
    </source>
</evidence>
<dbReference type="AlphaFoldDB" id="A0A397S6B5"/>
<dbReference type="SUPFAM" id="SSF56112">
    <property type="entry name" value="Protein kinase-like (PK-like)"/>
    <property type="match status" value="1"/>
</dbReference>